<protein>
    <submittedName>
        <fullName evidence="2">Polysaccharide pyruvyl transferase family protein</fullName>
        <ecNumber evidence="2">2.4.-.-</ecNumber>
    </submittedName>
</protein>
<dbReference type="Pfam" id="PF04230">
    <property type="entry name" value="PS_pyruv_trans"/>
    <property type="match status" value="1"/>
</dbReference>
<dbReference type="RefSeq" id="WP_310459177.1">
    <property type="nucleotide sequence ID" value="NZ_JAVKPH010000044.1"/>
</dbReference>
<reference evidence="2 3" key="1">
    <citation type="submission" date="2023-09" db="EMBL/GenBank/DDBJ databases">
        <title>Xinfangfangia sedmenti sp. nov., isolated the sedment.</title>
        <authorList>
            <person name="Xu L."/>
        </authorList>
    </citation>
    <scope>NUCLEOTIDE SEQUENCE [LARGE SCALE GENOMIC DNA]</scope>
    <source>
        <strain evidence="2 3">LG-4</strain>
    </source>
</reference>
<dbReference type="GO" id="GO:0016757">
    <property type="term" value="F:glycosyltransferase activity"/>
    <property type="evidence" value="ECO:0007669"/>
    <property type="project" value="UniProtKB-KW"/>
</dbReference>
<evidence type="ECO:0000313" key="2">
    <source>
        <dbReference type="EMBL" id="MDR5655065.1"/>
    </source>
</evidence>
<name>A0ABU1FDU7_9RHOB</name>
<gene>
    <name evidence="2" type="ORF">RGD00_20855</name>
</gene>
<organism evidence="2 3">
    <name type="scientific">Ruixingdingia sedimenti</name>
    <dbReference type="NCBI Taxonomy" id="3073604"/>
    <lineage>
        <taxon>Bacteria</taxon>
        <taxon>Pseudomonadati</taxon>
        <taxon>Pseudomonadota</taxon>
        <taxon>Alphaproteobacteria</taxon>
        <taxon>Rhodobacterales</taxon>
        <taxon>Paracoccaceae</taxon>
        <taxon>Ruixingdingia</taxon>
    </lineage>
</organism>
<evidence type="ECO:0000313" key="3">
    <source>
        <dbReference type="Proteomes" id="UP001247754"/>
    </source>
</evidence>
<dbReference type="EC" id="2.4.-.-" evidence="2"/>
<keyword evidence="3" id="KW-1185">Reference proteome</keyword>
<dbReference type="InterPro" id="IPR007345">
    <property type="entry name" value="Polysacch_pyruvyl_Trfase"/>
</dbReference>
<evidence type="ECO:0000259" key="1">
    <source>
        <dbReference type="Pfam" id="PF04230"/>
    </source>
</evidence>
<comment type="caution">
    <text evidence="2">The sequence shown here is derived from an EMBL/GenBank/DDBJ whole genome shotgun (WGS) entry which is preliminary data.</text>
</comment>
<keyword evidence="2" id="KW-0328">Glycosyltransferase</keyword>
<accession>A0ABU1FDU7</accession>
<sequence length="334" mass="36885">MLFTESLLKNLAGSTHAFFDFNQDALDGRDCLVVAAANWLATGQDMAWLADRLELTTLPIFIVGLGAQSTLDGKIPKLPPGTQRLVRLISERSVNISVRGHFSAEVLDHYGVHNVVVTGCPSLLLAGKRGFSIATPDALPDSSVCLHGTRHRFHKTDAFQNYIYAQGFTRRIDMVLQSELADTLYVLGRTNNAESVRQAAEPLVASYGTDNIDQIARYLKTHGKIFFELEPWLDYLRTKSFCVGTRIHGTVAALLSGTPGMLIAHDSRTRELAETMSIPFVLSTAIDTDRPIDFDALYDPAAMRSFETAYPAYLHRFKEFFAGNGLEVTPDIQG</sequence>
<keyword evidence="2" id="KW-0808">Transferase</keyword>
<proteinExistence type="predicted"/>
<feature type="domain" description="Polysaccharide pyruvyl transferase" evidence="1">
    <location>
        <begin position="32"/>
        <end position="267"/>
    </location>
</feature>
<dbReference type="EMBL" id="JAVKPH010000044">
    <property type="protein sequence ID" value="MDR5655065.1"/>
    <property type="molecule type" value="Genomic_DNA"/>
</dbReference>
<dbReference type="Proteomes" id="UP001247754">
    <property type="component" value="Unassembled WGS sequence"/>
</dbReference>